<evidence type="ECO:0000256" key="7">
    <source>
        <dbReference type="ARBA" id="ARBA00023136"/>
    </source>
</evidence>
<dbReference type="Proteomes" id="UP000054928">
    <property type="component" value="Unassembled WGS sequence"/>
</dbReference>
<dbReference type="SUPFAM" id="SSF161111">
    <property type="entry name" value="Cation efflux protein transmembrane domain-like"/>
    <property type="match status" value="1"/>
</dbReference>
<evidence type="ECO:0000313" key="10">
    <source>
        <dbReference type="Proteomes" id="UP000054928"/>
    </source>
</evidence>
<dbReference type="InterPro" id="IPR027469">
    <property type="entry name" value="Cation_efflux_TMD_sf"/>
</dbReference>
<evidence type="ECO:0000313" key="9">
    <source>
        <dbReference type="EMBL" id="CEG36354.1"/>
    </source>
</evidence>
<dbReference type="RefSeq" id="XP_024572723.1">
    <property type="nucleotide sequence ID" value="XM_024719878.1"/>
</dbReference>
<evidence type="ECO:0000256" key="6">
    <source>
        <dbReference type="ARBA" id="ARBA00023065"/>
    </source>
</evidence>
<proteinExistence type="inferred from homology"/>
<keyword evidence="4" id="KW-0812">Transmembrane</keyword>
<dbReference type="Pfam" id="PF01545">
    <property type="entry name" value="Cation_efflux"/>
    <property type="match status" value="1"/>
</dbReference>
<sequence>MYGVYLHILADTLGSVGVIISSILIHLYEWHVADSASSALISLLILTSTLPLIRDTARQLLQGAPREIQGSVNAALQEVQSSIPGVERIAQWNIWHHAGNMHVATLHLEVAVSADEQQILLQTQYIFRRHARLDEFLSVQISKPKLISTIGHEGLMMTGCSADHGHNYDHSYDLDHIHSCHHAHNHNEKLVLNNGIYLSVPPHQHVSGIGHS</sequence>
<comment type="subcellular location">
    <subcellularLocation>
        <location evidence="1">Membrane</location>
        <topology evidence="1">Multi-pass membrane protein</topology>
    </subcellularLocation>
</comment>
<comment type="similarity">
    <text evidence="2">Belongs to the cation diffusion facilitator (CDF) transporter (TC 2.A.4) family. SLC30A subfamily.</text>
</comment>
<dbReference type="NCBIfam" id="TIGR01297">
    <property type="entry name" value="CDF"/>
    <property type="match status" value="1"/>
</dbReference>
<dbReference type="GO" id="GO:0016020">
    <property type="term" value="C:membrane"/>
    <property type="evidence" value="ECO:0007669"/>
    <property type="project" value="UniProtKB-SubCell"/>
</dbReference>
<dbReference type="EMBL" id="CCYD01000193">
    <property type="protein sequence ID" value="CEG36354.1"/>
    <property type="molecule type" value="Genomic_DNA"/>
</dbReference>
<organism evidence="9 10">
    <name type="scientific">Plasmopara halstedii</name>
    <name type="common">Downy mildew of sunflower</name>
    <dbReference type="NCBI Taxonomy" id="4781"/>
    <lineage>
        <taxon>Eukaryota</taxon>
        <taxon>Sar</taxon>
        <taxon>Stramenopiles</taxon>
        <taxon>Oomycota</taxon>
        <taxon>Peronosporomycetes</taxon>
        <taxon>Peronosporales</taxon>
        <taxon>Peronosporaceae</taxon>
        <taxon>Plasmopara</taxon>
    </lineage>
</organism>
<dbReference type="GeneID" id="36397499"/>
<evidence type="ECO:0000256" key="4">
    <source>
        <dbReference type="ARBA" id="ARBA00022692"/>
    </source>
</evidence>
<accession>A0A0P1A702</accession>
<evidence type="ECO:0000256" key="3">
    <source>
        <dbReference type="ARBA" id="ARBA00022448"/>
    </source>
</evidence>
<dbReference type="GO" id="GO:0005385">
    <property type="term" value="F:zinc ion transmembrane transporter activity"/>
    <property type="evidence" value="ECO:0007669"/>
    <property type="project" value="InterPro"/>
</dbReference>
<dbReference type="STRING" id="4781.A0A0P1A702"/>
<dbReference type="GO" id="GO:0005794">
    <property type="term" value="C:Golgi apparatus"/>
    <property type="evidence" value="ECO:0007669"/>
    <property type="project" value="TreeGrafter"/>
</dbReference>
<dbReference type="GO" id="GO:0006882">
    <property type="term" value="P:intracellular zinc ion homeostasis"/>
    <property type="evidence" value="ECO:0007669"/>
    <property type="project" value="InterPro"/>
</dbReference>
<name>A0A0P1A702_PLAHL</name>
<dbReference type="OrthoDB" id="78669at2759"/>
<dbReference type="AlphaFoldDB" id="A0A0P1A702"/>
<keyword evidence="3" id="KW-0813">Transport</keyword>
<dbReference type="InterPro" id="IPR058533">
    <property type="entry name" value="Cation_efflux_TM"/>
</dbReference>
<dbReference type="PANTHER" id="PTHR45755:SF4">
    <property type="entry name" value="ZINC TRANSPORTER 7"/>
    <property type="match status" value="1"/>
</dbReference>
<evidence type="ECO:0000256" key="1">
    <source>
        <dbReference type="ARBA" id="ARBA00004141"/>
    </source>
</evidence>
<protein>
    <submittedName>
        <fullName evidence="9">Zinc transporter 5-like</fullName>
    </submittedName>
</protein>
<dbReference type="Gene3D" id="1.20.1510.10">
    <property type="entry name" value="Cation efflux protein transmembrane domain"/>
    <property type="match status" value="1"/>
</dbReference>
<feature type="domain" description="Cation efflux protein transmembrane" evidence="8">
    <location>
        <begin position="4"/>
        <end position="61"/>
    </location>
</feature>
<dbReference type="PANTHER" id="PTHR45755">
    <property type="match status" value="1"/>
</dbReference>
<evidence type="ECO:0000256" key="2">
    <source>
        <dbReference type="ARBA" id="ARBA00008873"/>
    </source>
</evidence>
<dbReference type="InterPro" id="IPR002524">
    <property type="entry name" value="Cation_efflux"/>
</dbReference>
<evidence type="ECO:0000259" key="8">
    <source>
        <dbReference type="Pfam" id="PF01545"/>
    </source>
</evidence>
<keyword evidence="6" id="KW-0406">Ion transport</keyword>
<keyword evidence="10" id="KW-1185">Reference proteome</keyword>
<dbReference type="InterPro" id="IPR045316">
    <property type="entry name" value="Msc2-like"/>
</dbReference>
<evidence type="ECO:0000256" key="5">
    <source>
        <dbReference type="ARBA" id="ARBA00022989"/>
    </source>
</evidence>
<reference evidence="10" key="1">
    <citation type="submission" date="2014-09" db="EMBL/GenBank/DDBJ databases">
        <authorList>
            <person name="Sharma Rahul"/>
            <person name="Thines Marco"/>
        </authorList>
    </citation>
    <scope>NUCLEOTIDE SEQUENCE [LARGE SCALE GENOMIC DNA]</scope>
</reference>
<keyword evidence="5" id="KW-1133">Transmembrane helix</keyword>
<keyword evidence="7" id="KW-0472">Membrane</keyword>